<feature type="domain" description="Thioester reductase (TE)" evidence="4">
    <location>
        <begin position="2"/>
        <end position="89"/>
    </location>
</feature>
<reference evidence="5 6" key="1">
    <citation type="submission" date="2022-11" db="EMBL/GenBank/DDBJ databases">
        <title>Genome Sequencing of Nocardia sp. ON39_IFM12276 and assembly.</title>
        <authorList>
            <person name="Shimojima M."/>
            <person name="Toyokawa M."/>
            <person name="Uesaka K."/>
        </authorList>
    </citation>
    <scope>NUCLEOTIDE SEQUENCE [LARGE SCALE GENOMIC DNA]</scope>
    <source>
        <strain evidence="5 6">IFM 12276</strain>
    </source>
</reference>
<organism evidence="5 6">
    <name type="scientific">Nocardia sputorum</name>
    <dbReference type="NCBI Taxonomy" id="2984338"/>
    <lineage>
        <taxon>Bacteria</taxon>
        <taxon>Bacillati</taxon>
        <taxon>Actinomycetota</taxon>
        <taxon>Actinomycetes</taxon>
        <taxon>Mycobacteriales</taxon>
        <taxon>Nocardiaceae</taxon>
        <taxon>Nocardia</taxon>
    </lineage>
</organism>
<evidence type="ECO:0000256" key="1">
    <source>
        <dbReference type="ARBA" id="ARBA00022450"/>
    </source>
</evidence>
<evidence type="ECO:0000313" key="5">
    <source>
        <dbReference type="EMBL" id="BDT99542.1"/>
    </source>
</evidence>
<evidence type="ECO:0000313" key="6">
    <source>
        <dbReference type="Proteomes" id="UP001317870"/>
    </source>
</evidence>
<dbReference type="SUPFAM" id="SSF51735">
    <property type="entry name" value="NAD(P)-binding Rossmann-fold domains"/>
    <property type="match status" value="1"/>
</dbReference>
<sequence length="121" mass="13115">MASRIVPVVGDLEQDRFGLSERLFRVLSRSDAVLHNGARVNHVEPYARLRGANVAGTRTVLRLALQGQGVPVHFISTTSVALADGRVPRAPVSESARPMASELRAGGRQVRRAGRRSQLLP</sequence>
<dbReference type="Proteomes" id="UP001317870">
    <property type="component" value="Chromosome"/>
</dbReference>
<keyword evidence="1" id="KW-0596">Phosphopantetheine</keyword>
<evidence type="ECO:0000259" key="4">
    <source>
        <dbReference type="Pfam" id="PF07993"/>
    </source>
</evidence>
<keyword evidence="2" id="KW-0597">Phosphoprotein</keyword>
<dbReference type="EMBL" id="AP026978">
    <property type="protein sequence ID" value="BDT99542.1"/>
    <property type="molecule type" value="Genomic_DNA"/>
</dbReference>
<feature type="region of interest" description="Disordered" evidence="3">
    <location>
        <begin position="90"/>
        <end position="121"/>
    </location>
</feature>
<dbReference type="PANTHER" id="PTHR44845">
    <property type="entry name" value="CARRIER DOMAIN-CONTAINING PROTEIN"/>
    <property type="match status" value="1"/>
</dbReference>
<dbReference type="Gene3D" id="3.40.50.720">
    <property type="entry name" value="NAD(P)-binding Rossmann-like Domain"/>
    <property type="match status" value="1"/>
</dbReference>
<dbReference type="Pfam" id="PF07993">
    <property type="entry name" value="NAD_binding_4"/>
    <property type="match status" value="1"/>
</dbReference>
<protein>
    <recommendedName>
        <fullName evidence="4">Thioester reductase (TE) domain-containing protein</fullName>
    </recommendedName>
</protein>
<proteinExistence type="predicted"/>
<dbReference type="PANTHER" id="PTHR44845:SF6">
    <property type="entry name" value="BETA-ALANINE-ACTIVATING ENZYME"/>
    <property type="match status" value="1"/>
</dbReference>
<evidence type="ECO:0000256" key="3">
    <source>
        <dbReference type="SAM" id="MobiDB-lite"/>
    </source>
</evidence>
<keyword evidence="6" id="KW-1185">Reference proteome</keyword>
<accession>A0ABM8CX13</accession>
<gene>
    <name evidence="5" type="ORF">IFM12276_25710</name>
</gene>
<dbReference type="InterPro" id="IPR036291">
    <property type="entry name" value="NAD(P)-bd_dom_sf"/>
</dbReference>
<name>A0ABM8CX13_9NOCA</name>
<evidence type="ECO:0000256" key="2">
    <source>
        <dbReference type="ARBA" id="ARBA00022553"/>
    </source>
</evidence>
<dbReference type="InterPro" id="IPR013120">
    <property type="entry name" value="FAR_NAD-bd"/>
</dbReference>